<keyword evidence="1" id="KW-0812">Transmembrane</keyword>
<evidence type="ECO:0000256" key="1">
    <source>
        <dbReference type="SAM" id="Phobius"/>
    </source>
</evidence>
<evidence type="ECO:0000313" key="2">
    <source>
        <dbReference type="EMBL" id="CAF9917250.1"/>
    </source>
</evidence>
<dbReference type="AlphaFoldDB" id="A0A8H3F4Y0"/>
<gene>
    <name evidence="2" type="ORF">IMSHALPRED_003516</name>
</gene>
<dbReference type="Proteomes" id="UP000664534">
    <property type="component" value="Unassembled WGS sequence"/>
</dbReference>
<name>A0A8H3F4Y0_9LECA</name>
<keyword evidence="1" id="KW-1133">Transmembrane helix</keyword>
<organism evidence="2 3">
    <name type="scientific">Imshaugia aleurites</name>
    <dbReference type="NCBI Taxonomy" id="172621"/>
    <lineage>
        <taxon>Eukaryota</taxon>
        <taxon>Fungi</taxon>
        <taxon>Dikarya</taxon>
        <taxon>Ascomycota</taxon>
        <taxon>Pezizomycotina</taxon>
        <taxon>Lecanoromycetes</taxon>
        <taxon>OSLEUM clade</taxon>
        <taxon>Lecanoromycetidae</taxon>
        <taxon>Lecanorales</taxon>
        <taxon>Lecanorineae</taxon>
        <taxon>Parmeliaceae</taxon>
        <taxon>Imshaugia</taxon>
    </lineage>
</organism>
<keyword evidence="1" id="KW-0472">Membrane</keyword>
<accession>A0A8H3F4Y0</accession>
<feature type="transmembrane region" description="Helical" evidence="1">
    <location>
        <begin position="58"/>
        <end position="80"/>
    </location>
</feature>
<protein>
    <recommendedName>
        <fullName evidence="4">MARVEL domain-containing protein</fullName>
    </recommendedName>
</protein>
<sequence>MSKFALGTRAASTFLRALEFAISALVLGIFSWYLAYLTHHHQHIPKWEKAVEGMSGGAVIYTAFAVILTCFLGGITFFAFLGLVLDILFCACFVAIAVLTRAGDKSCGTVNNSPIGTGAHVSCDLQRAAFAVAIANACLFLISAALEIVLSRARKREKRYGPSPANNYTSGYGKQRFWQKKNNKNKTHHEDAELGAVGAGALVAEEKHRTRENRNSERISDDTAMTGTTAPVADYGGPNTKYNQEPTVPTQIHPAHNDGYANQQNVGVASGGAMPEMDSNVGGGGHFVQHVSEPYANVHQGGYVHQAHGIPPQ</sequence>
<comment type="caution">
    <text evidence="2">The sequence shown here is derived from an EMBL/GenBank/DDBJ whole genome shotgun (WGS) entry which is preliminary data.</text>
</comment>
<proteinExistence type="predicted"/>
<feature type="transmembrane region" description="Helical" evidence="1">
    <location>
        <begin position="87"/>
        <end position="103"/>
    </location>
</feature>
<feature type="transmembrane region" description="Helical" evidence="1">
    <location>
        <begin position="20"/>
        <end position="38"/>
    </location>
</feature>
<keyword evidence="3" id="KW-1185">Reference proteome</keyword>
<dbReference type="EMBL" id="CAJPDT010000018">
    <property type="protein sequence ID" value="CAF9917250.1"/>
    <property type="molecule type" value="Genomic_DNA"/>
</dbReference>
<feature type="transmembrane region" description="Helical" evidence="1">
    <location>
        <begin position="128"/>
        <end position="150"/>
    </location>
</feature>
<reference evidence="2" key="1">
    <citation type="submission" date="2021-03" db="EMBL/GenBank/DDBJ databases">
        <authorList>
            <person name="Tagirdzhanova G."/>
        </authorList>
    </citation>
    <scope>NUCLEOTIDE SEQUENCE</scope>
</reference>
<dbReference type="OrthoDB" id="5342507at2759"/>
<evidence type="ECO:0008006" key="4">
    <source>
        <dbReference type="Google" id="ProtNLM"/>
    </source>
</evidence>
<evidence type="ECO:0000313" key="3">
    <source>
        <dbReference type="Proteomes" id="UP000664534"/>
    </source>
</evidence>